<dbReference type="KEGG" id="mav:MAV_3941"/>
<evidence type="ECO:0000256" key="1">
    <source>
        <dbReference type="SAM" id="MobiDB-lite"/>
    </source>
</evidence>
<evidence type="ECO:0000313" key="3">
    <source>
        <dbReference type="Proteomes" id="UP000001574"/>
    </source>
</evidence>
<sequence length="66" mass="7034">MPMPPPAITSSTASRIQASMGNSDRQGPLRSPAIVNRLSVIENCLLPNWPACSRGCCLMLKRPPSG</sequence>
<dbReference type="Proteomes" id="UP000001574">
    <property type="component" value="Chromosome"/>
</dbReference>
<reference evidence="2 3" key="1">
    <citation type="submission" date="2006-10" db="EMBL/GenBank/DDBJ databases">
        <authorList>
            <person name="Fleischmann R.D."/>
            <person name="Dodson R.J."/>
            <person name="Haft D.H."/>
            <person name="Merkel J.S."/>
            <person name="Nelson W.C."/>
            <person name="Fraser C.M."/>
        </authorList>
    </citation>
    <scope>NUCLEOTIDE SEQUENCE [LARGE SCALE GENOMIC DNA]</scope>
    <source>
        <strain evidence="2 3">104</strain>
    </source>
</reference>
<organism evidence="2 3">
    <name type="scientific">Mycobacterium avium (strain 104)</name>
    <dbReference type="NCBI Taxonomy" id="243243"/>
    <lineage>
        <taxon>Bacteria</taxon>
        <taxon>Bacillati</taxon>
        <taxon>Actinomycetota</taxon>
        <taxon>Actinomycetes</taxon>
        <taxon>Mycobacteriales</taxon>
        <taxon>Mycobacteriaceae</taxon>
        <taxon>Mycobacterium</taxon>
        <taxon>Mycobacterium avium complex (MAC)</taxon>
    </lineage>
</organism>
<proteinExistence type="predicted"/>
<protein>
    <submittedName>
        <fullName evidence="2">Sensor protein AtoS, putative</fullName>
    </submittedName>
</protein>
<feature type="compositionally biased region" description="Polar residues" evidence="1">
    <location>
        <begin position="8"/>
        <end position="25"/>
    </location>
</feature>
<name>A0A0H2ZVW5_MYCA1</name>
<gene>
    <name evidence="2" type="ordered locus">MAV_3941</name>
</gene>
<evidence type="ECO:0000313" key="2">
    <source>
        <dbReference type="EMBL" id="ABK65838.1"/>
    </source>
</evidence>
<feature type="region of interest" description="Disordered" evidence="1">
    <location>
        <begin position="1"/>
        <end position="30"/>
    </location>
</feature>
<accession>A0A0H2ZVW5</accession>
<dbReference type="AlphaFoldDB" id="A0A0H2ZVW5"/>
<dbReference type="HOGENOM" id="CLU_2826450_0_0_11"/>
<dbReference type="EMBL" id="CP000479">
    <property type="protein sequence ID" value="ABK65838.1"/>
    <property type="molecule type" value="Genomic_DNA"/>
</dbReference>